<proteinExistence type="predicted"/>
<gene>
    <name evidence="2" type="ORF">CYMTET_55110</name>
    <name evidence="3" type="ORF">CYMTET_8406</name>
</gene>
<dbReference type="EMBL" id="LGRX02002582">
    <property type="protein sequence ID" value="KAK3283918.1"/>
    <property type="molecule type" value="Genomic_DNA"/>
</dbReference>
<protein>
    <submittedName>
        <fullName evidence="2">Uncharacterized protein</fullName>
    </submittedName>
</protein>
<dbReference type="Proteomes" id="UP001190700">
    <property type="component" value="Unassembled WGS sequence"/>
</dbReference>
<evidence type="ECO:0000256" key="1">
    <source>
        <dbReference type="SAM" id="MobiDB-lite"/>
    </source>
</evidence>
<evidence type="ECO:0000313" key="4">
    <source>
        <dbReference type="Proteomes" id="UP001190700"/>
    </source>
</evidence>
<evidence type="ECO:0000313" key="2">
    <source>
        <dbReference type="EMBL" id="KAK3234559.1"/>
    </source>
</evidence>
<feature type="compositionally biased region" description="Basic and acidic residues" evidence="1">
    <location>
        <begin position="36"/>
        <end position="47"/>
    </location>
</feature>
<comment type="caution">
    <text evidence="2">The sequence shown here is derived from an EMBL/GenBank/DDBJ whole genome shotgun (WGS) entry which is preliminary data.</text>
</comment>
<dbReference type="EMBL" id="LGRX02035483">
    <property type="protein sequence ID" value="KAK3234559.1"/>
    <property type="molecule type" value="Genomic_DNA"/>
</dbReference>
<reference evidence="2 4" key="1">
    <citation type="journal article" date="2015" name="Genome Biol. Evol.">
        <title>Comparative Genomics of a Bacterivorous Green Alga Reveals Evolutionary Causalities and Consequences of Phago-Mixotrophic Mode of Nutrition.</title>
        <authorList>
            <person name="Burns J.A."/>
            <person name="Paasch A."/>
            <person name="Narechania A."/>
            <person name="Kim E."/>
        </authorList>
    </citation>
    <scope>NUCLEOTIDE SEQUENCE [LARGE SCALE GENOMIC DNA]</scope>
    <source>
        <strain evidence="2">PLY_AMNH</strain>
    </source>
</reference>
<sequence length="205" mass="23368">MNAMQSHTEPLCSHKAISSTWKQLLFHRGDNLETRNEDAETCHDKHAPSNTDRAFGEHEKDTQKGHEVHGGTILQEYMNPKEMDVFNNTGHPPTERRPCLLCMRTQTHYAYMCMLQSTHKFSNASIIINSFVNPRNASDGYSSEFMIPRESTPVFQGLAGSVCVAEKHLLSWRVNSDGIKMIDQSKLKWTAPESIRLNTQGPYFR</sequence>
<feature type="region of interest" description="Disordered" evidence="1">
    <location>
        <begin position="36"/>
        <end position="66"/>
    </location>
</feature>
<evidence type="ECO:0000313" key="3">
    <source>
        <dbReference type="EMBL" id="KAK3283918.1"/>
    </source>
</evidence>
<keyword evidence="4" id="KW-1185">Reference proteome</keyword>
<organism evidence="2 4">
    <name type="scientific">Cymbomonas tetramitiformis</name>
    <dbReference type="NCBI Taxonomy" id="36881"/>
    <lineage>
        <taxon>Eukaryota</taxon>
        <taxon>Viridiplantae</taxon>
        <taxon>Chlorophyta</taxon>
        <taxon>Pyramimonadophyceae</taxon>
        <taxon>Pyramimonadales</taxon>
        <taxon>Pyramimonadaceae</taxon>
        <taxon>Cymbomonas</taxon>
    </lineage>
</organism>
<accession>A0AAE0BF92</accession>
<reference evidence="2" key="2">
    <citation type="submission" date="2023-06" db="EMBL/GenBank/DDBJ databases">
        <title>Long-read-based genome assembly of the green algal bacterivore Cymbomonas tetramitiformis.</title>
        <authorList>
            <person name="Gyaltshen Y."/>
            <person name="Rozenberg A."/>
            <person name="Paasch A."/>
            <person name="Burns J.A."/>
            <person name="Warring S."/>
            <person name="Larson R."/>
            <person name="Maurer-Alcala X."/>
            <person name="Dacks J."/>
            <person name="Kim E."/>
        </authorList>
    </citation>
    <scope>NUCLEOTIDE SEQUENCE</scope>
    <source>
        <strain evidence="2">PLY_AMNH</strain>
    </source>
</reference>
<name>A0AAE0BF92_9CHLO</name>
<feature type="compositionally biased region" description="Basic and acidic residues" evidence="1">
    <location>
        <begin position="54"/>
        <end position="66"/>
    </location>
</feature>
<dbReference type="AlphaFoldDB" id="A0AAE0BF92"/>